<evidence type="ECO:0000313" key="3">
    <source>
        <dbReference type="Proteomes" id="UP000315215"/>
    </source>
</evidence>
<accession>A0A516KDM5</accession>
<reference evidence="2 3" key="1">
    <citation type="submission" date="2019-07" db="EMBL/GenBank/DDBJ databases">
        <authorList>
            <person name="Li J."/>
        </authorList>
    </citation>
    <scope>NUCLEOTIDE SEQUENCE [LARGE SCALE GENOMIC DNA]</scope>
    <source>
        <strain evidence="2 3">TKL69</strain>
    </source>
</reference>
<feature type="transmembrane region" description="Helical" evidence="1">
    <location>
        <begin position="52"/>
        <end position="71"/>
    </location>
</feature>
<keyword evidence="3" id="KW-1185">Reference proteome</keyword>
<gene>
    <name evidence="2" type="ORF">FN924_04510</name>
</gene>
<name>A0A516KDM5_9BACI</name>
<keyword evidence="1" id="KW-0472">Membrane</keyword>
<dbReference type="EMBL" id="CP041666">
    <property type="protein sequence ID" value="QDP39501.1"/>
    <property type="molecule type" value="Genomic_DNA"/>
</dbReference>
<dbReference type="RefSeq" id="WP_143892251.1">
    <property type="nucleotide sequence ID" value="NZ_CP041666.1"/>
</dbReference>
<evidence type="ECO:0008006" key="4">
    <source>
        <dbReference type="Google" id="ProtNLM"/>
    </source>
</evidence>
<keyword evidence="1" id="KW-1133">Transmembrane helix</keyword>
<protein>
    <recommendedName>
        <fullName evidence="4">DUF4367 domain-containing protein</fullName>
    </recommendedName>
</protein>
<proteinExistence type="predicted"/>
<evidence type="ECO:0000256" key="1">
    <source>
        <dbReference type="SAM" id="Phobius"/>
    </source>
</evidence>
<sequence length="263" mass="30097">MSEELQRWKTDLEQIAIPSELDAAIEQAMYKGKVEKTEKTFKKSRISKWKQWASIAVASVVLITGLVFSLSPETRAWGNEKLEQITHLWKIVATEDGYEVQKEERTYLSSELPTTKIGNVEEVEKEVGFPITLPSYVPSGSYLSEDKIQVIDGRMVYVSYRVDPLNNAFLADDERSWALYVEKNPNLEMIKKQYHVETIKIKNTEALVVTKPVLEGHVTDEDKPKITKTNKYIIINDEGVFYTIVGLKMDYQIKVAESILEEG</sequence>
<dbReference type="AlphaFoldDB" id="A0A516KDM5"/>
<dbReference type="Proteomes" id="UP000315215">
    <property type="component" value="Chromosome"/>
</dbReference>
<dbReference type="OrthoDB" id="2971753at2"/>
<evidence type="ECO:0000313" key="2">
    <source>
        <dbReference type="EMBL" id="QDP39501.1"/>
    </source>
</evidence>
<organism evidence="2 3">
    <name type="scientific">Radiobacillus deserti</name>
    <dbReference type="NCBI Taxonomy" id="2594883"/>
    <lineage>
        <taxon>Bacteria</taxon>
        <taxon>Bacillati</taxon>
        <taxon>Bacillota</taxon>
        <taxon>Bacilli</taxon>
        <taxon>Bacillales</taxon>
        <taxon>Bacillaceae</taxon>
        <taxon>Radiobacillus</taxon>
    </lineage>
</organism>
<dbReference type="KEGG" id="aqt:FN924_04510"/>
<keyword evidence="1" id="KW-0812">Transmembrane</keyword>